<proteinExistence type="inferred from homology"/>
<sequence length="467" mass="50369">MRARVAGWFANSRPGSNGTVPLASPPASAPGTGGPTSASTTSTSTGHGSGPSAATTPDSGGAACAFDVTASSHPSNTGAASSGATANATATSCAPPPASRAPADSWLEMLFPFSSNAVLREQYQRFMSNSMRYGLLLEDLDTLAGDIAARHAGVRDRVLLTASIDRISWLQDPEVGEVTLSHDLRMAGQVVWAGRSSMEVLIELSRRESSQQDWTFIGLARFVLVARTPDRTAAADVPALVPQSAREKELFEQGQKHMQLRNQRRDTHTARKPPTAEEVALVHDLIRNHHLARTLAAHHHHHSPRDSPDAVPMARTVLQSSVLMHSQDRNAFDVIFGGHLLRLAYEHAFATAALHAGEYCDPLSMDDVAFLLPVPIGTLLRLTGQVVYVEGPVVRVHVHATKLEPGAPEQSVVTNVFSFAFVSKSGGVRRVVPETMVEAMEYLMGYRQHINDDTSRVVAEERVRPRL</sequence>
<reference evidence="7" key="1">
    <citation type="journal article" date="2020" name="bioRxiv">
        <title>Comparative genomics of Chlamydomonas.</title>
        <authorList>
            <person name="Craig R.J."/>
            <person name="Hasan A.R."/>
            <person name="Ness R.W."/>
            <person name="Keightley P.D."/>
        </authorList>
    </citation>
    <scope>NUCLEOTIDE SEQUENCE</scope>
    <source>
        <strain evidence="7">CCAP 11/173</strain>
    </source>
</reference>
<keyword evidence="4" id="KW-0809">Transit peptide</keyword>
<gene>
    <name evidence="7" type="ORF">HYH02_003926</name>
</gene>
<accession>A0A835WR19</accession>
<dbReference type="PANTHER" id="PTHR12655:SF8">
    <property type="entry name" value="HOTDOG ACOT-TYPE DOMAIN-CONTAINING PROTEIN"/>
    <property type="match status" value="1"/>
</dbReference>
<comment type="caution">
    <text evidence="7">The sequence shown here is derived from an EMBL/GenBank/DDBJ whole genome shotgun (WGS) entry which is preliminary data.</text>
</comment>
<dbReference type="Gene3D" id="3.10.129.10">
    <property type="entry name" value="Hotdog Thioesterase"/>
    <property type="match status" value="2"/>
</dbReference>
<evidence type="ECO:0000256" key="5">
    <source>
        <dbReference type="SAM" id="MobiDB-lite"/>
    </source>
</evidence>
<dbReference type="AlphaFoldDB" id="A0A835WR19"/>
<evidence type="ECO:0000259" key="6">
    <source>
        <dbReference type="PROSITE" id="PS51770"/>
    </source>
</evidence>
<dbReference type="EMBL" id="JAEHOD010000008">
    <property type="protein sequence ID" value="KAG2451321.1"/>
    <property type="molecule type" value="Genomic_DNA"/>
</dbReference>
<evidence type="ECO:0000256" key="3">
    <source>
        <dbReference type="ARBA" id="ARBA00022801"/>
    </source>
</evidence>
<dbReference type="OrthoDB" id="331699at2759"/>
<dbReference type="PANTHER" id="PTHR12655">
    <property type="entry name" value="ACYL-COA THIOESTERASE"/>
    <property type="match status" value="1"/>
</dbReference>
<dbReference type="CDD" id="cd03442">
    <property type="entry name" value="BFIT_BACH"/>
    <property type="match status" value="2"/>
</dbReference>
<evidence type="ECO:0000256" key="1">
    <source>
        <dbReference type="ARBA" id="ARBA00010458"/>
    </source>
</evidence>
<keyword evidence="2" id="KW-0677">Repeat</keyword>
<feature type="region of interest" description="Disordered" evidence="5">
    <location>
        <begin position="74"/>
        <end position="99"/>
    </location>
</feature>
<feature type="domain" description="HotDog ACOT-type" evidence="6">
    <location>
        <begin position="109"/>
        <end position="230"/>
    </location>
</feature>
<evidence type="ECO:0000313" key="8">
    <source>
        <dbReference type="Proteomes" id="UP000613740"/>
    </source>
</evidence>
<feature type="region of interest" description="Disordered" evidence="5">
    <location>
        <begin position="1"/>
        <end position="59"/>
    </location>
</feature>
<dbReference type="InterPro" id="IPR033120">
    <property type="entry name" value="HOTDOG_ACOT"/>
</dbReference>
<dbReference type="InterPro" id="IPR006683">
    <property type="entry name" value="Thioestr_dom"/>
</dbReference>
<evidence type="ECO:0000313" key="7">
    <source>
        <dbReference type="EMBL" id="KAG2451321.1"/>
    </source>
</evidence>
<dbReference type="GO" id="GO:0006637">
    <property type="term" value="P:acyl-CoA metabolic process"/>
    <property type="evidence" value="ECO:0007669"/>
    <property type="project" value="TreeGrafter"/>
</dbReference>
<evidence type="ECO:0000256" key="4">
    <source>
        <dbReference type="ARBA" id="ARBA00022946"/>
    </source>
</evidence>
<organism evidence="7 8">
    <name type="scientific">Chlamydomonas schloesseri</name>
    <dbReference type="NCBI Taxonomy" id="2026947"/>
    <lineage>
        <taxon>Eukaryota</taxon>
        <taxon>Viridiplantae</taxon>
        <taxon>Chlorophyta</taxon>
        <taxon>core chlorophytes</taxon>
        <taxon>Chlorophyceae</taxon>
        <taxon>CS clade</taxon>
        <taxon>Chlamydomonadales</taxon>
        <taxon>Chlamydomonadaceae</taxon>
        <taxon>Chlamydomonas</taxon>
    </lineage>
</organism>
<feature type="compositionally biased region" description="Low complexity" evidence="5">
    <location>
        <begin position="74"/>
        <end position="93"/>
    </location>
</feature>
<keyword evidence="3" id="KW-0378">Hydrolase</keyword>
<evidence type="ECO:0000256" key="2">
    <source>
        <dbReference type="ARBA" id="ARBA00022737"/>
    </source>
</evidence>
<dbReference type="PROSITE" id="PS51770">
    <property type="entry name" value="HOTDOG_ACOT"/>
    <property type="match status" value="2"/>
</dbReference>
<feature type="domain" description="HotDog ACOT-type" evidence="6">
    <location>
        <begin position="314"/>
        <end position="427"/>
    </location>
</feature>
<name>A0A835WR19_9CHLO</name>
<keyword evidence="8" id="KW-1185">Reference proteome</keyword>
<comment type="similarity">
    <text evidence="1">Belongs to the acyl coenzyme A hydrolase family.</text>
</comment>
<dbReference type="GO" id="GO:0047617">
    <property type="term" value="F:fatty acyl-CoA hydrolase activity"/>
    <property type="evidence" value="ECO:0007669"/>
    <property type="project" value="TreeGrafter"/>
</dbReference>
<dbReference type="InterPro" id="IPR029069">
    <property type="entry name" value="HotDog_dom_sf"/>
</dbReference>
<dbReference type="SUPFAM" id="SSF54637">
    <property type="entry name" value="Thioesterase/thiol ester dehydrase-isomerase"/>
    <property type="match status" value="2"/>
</dbReference>
<protein>
    <recommendedName>
        <fullName evidence="6">HotDog ACOT-type domain-containing protein</fullName>
    </recommendedName>
</protein>
<feature type="compositionally biased region" description="Low complexity" evidence="5">
    <location>
        <begin position="29"/>
        <end position="56"/>
    </location>
</feature>
<dbReference type="Proteomes" id="UP000613740">
    <property type="component" value="Unassembled WGS sequence"/>
</dbReference>
<dbReference type="Pfam" id="PF03061">
    <property type="entry name" value="4HBT"/>
    <property type="match status" value="1"/>
</dbReference>